<evidence type="ECO:0000256" key="7">
    <source>
        <dbReference type="ARBA" id="ARBA00047899"/>
    </source>
</evidence>
<dbReference type="OrthoDB" id="2908607at2759"/>
<sequence length="621" mass="70611">MEYLNSGDCAALIKTLGFLPEEWTKNYIAEVVHGLKYLHQCGVVHRDLKPDFLVVKPLRYSMAPKSKKITNKTSKINTVASHISKENHGKQGSHSNPQQGKYICKPKGSPGRSFPKGYNIQEAMKLGQKKRQYNTFSAVARQLSWKYLDITATLQNQDQFVLNMVLSLAQEKYKYLQRFPSNWLMHDLNGRFLCNHVQYLKKQEIETTASDNGDEFNGYDLDGLAEVLNRNEDGNSMDEDEPQDEEITRKERSLVPAGSQKPMAYKEPATIVQKSKQKTHTIGEKRKAEKIDNEPPSPVIGRWKCHHVIESDNEDEDLGINNLASQSSVRVPDDLTATTVSKKKVKDSDDAVQYIVPANPPQELVNKFSKYGELKCTRKSNTTGFLQLKLELCGDIKRAQDQQYHICLCTYQNWPLVVDWHAFCCQIIAMRDELEQVTLSQKKQVGNVVYKYLLDNLEAVGLGCDFKKLASVPTLQVCMNSRSDYFQPLSLSLFTHYFLVPFVACTGQNIHPYEGENDKQLDKISRAEFDIMMKEHTEIISMRRKELEDIAEDCFLEEATKEKKAEPLTKKPKFASKAKTTKKKSNIPGPPIADPSKFSGALALKLADDIIPPKLRLHKKI</sequence>
<dbReference type="Pfam" id="PF00069">
    <property type="entry name" value="Pkinase"/>
    <property type="match status" value="1"/>
</dbReference>
<dbReference type="GO" id="GO:0005524">
    <property type="term" value="F:ATP binding"/>
    <property type="evidence" value="ECO:0007669"/>
    <property type="project" value="UniProtKB-KW"/>
</dbReference>
<accession>F8PF14</accession>
<dbReference type="HOGENOM" id="CLU_455051_0_0_1"/>
<dbReference type="PANTHER" id="PTHR24356">
    <property type="entry name" value="SERINE/THREONINE-PROTEIN KINASE"/>
    <property type="match status" value="1"/>
</dbReference>
<evidence type="ECO:0000259" key="10">
    <source>
        <dbReference type="PROSITE" id="PS50011"/>
    </source>
</evidence>
<feature type="domain" description="Protein kinase" evidence="10">
    <location>
        <begin position="1"/>
        <end position="205"/>
    </location>
</feature>
<keyword evidence="4" id="KW-0547">Nucleotide-binding</keyword>
<feature type="compositionally biased region" description="Basic and acidic residues" evidence="9">
    <location>
        <begin position="281"/>
        <end position="293"/>
    </location>
</feature>
<dbReference type="PROSITE" id="PS50011">
    <property type="entry name" value="PROTEIN_KINASE_DOM"/>
    <property type="match status" value="1"/>
</dbReference>
<dbReference type="InterPro" id="IPR050236">
    <property type="entry name" value="Ser_Thr_kinase_AGC"/>
</dbReference>
<evidence type="ECO:0000256" key="5">
    <source>
        <dbReference type="ARBA" id="ARBA00022777"/>
    </source>
</evidence>
<evidence type="ECO:0000256" key="3">
    <source>
        <dbReference type="ARBA" id="ARBA00022679"/>
    </source>
</evidence>
<evidence type="ECO:0000256" key="1">
    <source>
        <dbReference type="ARBA" id="ARBA00012513"/>
    </source>
</evidence>
<dbReference type="EC" id="2.7.11.1" evidence="1"/>
<dbReference type="Gene3D" id="1.10.510.10">
    <property type="entry name" value="Transferase(Phosphotransferase) domain 1"/>
    <property type="match status" value="1"/>
</dbReference>
<reference evidence="12" key="1">
    <citation type="journal article" date="2011" name="Science">
        <title>The plant cell wall-decomposing machinery underlies the functional diversity of forest fungi.</title>
        <authorList>
            <person name="Eastwood D.C."/>
            <person name="Floudas D."/>
            <person name="Binder M."/>
            <person name="Majcherczyk A."/>
            <person name="Schneider P."/>
            <person name="Aerts A."/>
            <person name="Asiegbu F.O."/>
            <person name="Baker S.E."/>
            <person name="Barry K."/>
            <person name="Bendiksby M."/>
            <person name="Blumentritt M."/>
            <person name="Coutinho P.M."/>
            <person name="Cullen D."/>
            <person name="de Vries R.P."/>
            <person name="Gathman A."/>
            <person name="Goodell B."/>
            <person name="Henrissat B."/>
            <person name="Ihrmark K."/>
            <person name="Kauserud H."/>
            <person name="Kohler A."/>
            <person name="LaButti K."/>
            <person name="Lapidus A."/>
            <person name="Lavin J.L."/>
            <person name="Lee Y.-H."/>
            <person name="Lindquist E."/>
            <person name="Lilly W."/>
            <person name="Lucas S."/>
            <person name="Morin E."/>
            <person name="Murat C."/>
            <person name="Oguiza J.A."/>
            <person name="Park J."/>
            <person name="Pisabarro A.G."/>
            <person name="Riley R."/>
            <person name="Rosling A."/>
            <person name="Salamov A."/>
            <person name="Schmidt O."/>
            <person name="Schmutz J."/>
            <person name="Skrede I."/>
            <person name="Stenlid J."/>
            <person name="Wiebenga A."/>
            <person name="Xie X."/>
            <person name="Kuees U."/>
            <person name="Hibbett D.S."/>
            <person name="Hoffmeister D."/>
            <person name="Hoegberg N."/>
            <person name="Martin F."/>
            <person name="Grigoriev I.V."/>
            <person name="Watkinson S.C."/>
        </authorList>
    </citation>
    <scope>NUCLEOTIDE SEQUENCE [LARGE SCALE GENOMIC DNA]</scope>
    <source>
        <strain evidence="12">strain S7.3</strain>
    </source>
</reference>
<keyword evidence="12" id="KW-1185">Reference proteome</keyword>
<feature type="compositionally biased region" description="Polar residues" evidence="9">
    <location>
        <begin position="90"/>
        <end position="99"/>
    </location>
</feature>
<keyword evidence="5" id="KW-0418">Kinase</keyword>
<keyword evidence="6" id="KW-0067">ATP-binding</keyword>
<evidence type="ECO:0000256" key="9">
    <source>
        <dbReference type="SAM" id="MobiDB-lite"/>
    </source>
</evidence>
<feature type="compositionally biased region" description="Basic residues" evidence="9">
    <location>
        <begin position="570"/>
        <end position="585"/>
    </location>
</feature>
<name>F8PF14_SERL3</name>
<keyword evidence="2" id="KW-0723">Serine/threonine-protein kinase</keyword>
<evidence type="ECO:0000256" key="2">
    <source>
        <dbReference type="ARBA" id="ARBA00022527"/>
    </source>
</evidence>
<dbReference type="InterPro" id="IPR011009">
    <property type="entry name" value="Kinase-like_dom_sf"/>
</dbReference>
<comment type="catalytic activity">
    <reaction evidence="7">
        <text>L-threonyl-[protein] + ATP = O-phospho-L-threonyl-[protein] + ADP + H(+)</text>
        <dbReference type="Rhea" id="RHEA:46608"/>
        <dbReference type="Rhea" id="RHEA-COMP:11060"/>
        <dbReference type="Rhea" id="RHEA-COMP:11605"/>
        <dbReference type="ChEBI" id="CHEBI:15378"/>
        <dbReference type="ChEBI" id="CHEBI:30013"/>
        <dbReference type="ChEBI" id="CHEBI:30616"/>
        <dbReference type="ChEBI" id="CHEBI:61977"/>
        <dbReference type="ChEBI" id="CHEBI:456216"/>
        <dbReference type="EC" id="2.7.11.1"/>
    </reaction>
</comment>
<evidence type="ECO:0000313" key="12">
    <source>
        <dbReference type="Proteomes" id="UP000008063"/>
    </source>
</evidence>
<evidence type="ECO:0000313" key="11">
    <source>
        <dbReference type="EMBL" id="EGO04687.1"/>
    </source>
</evidence>
<feature type="region of interest" description="Disordered" evidence="9">
    <location>
        <begin position="85"/>
        <end position="113"/>
    </location>
</feature>
<protein>
    <recommendedName>
        <fullName evidence="1">non-specific serine/threonine protein kinase</fullName>
        <ecNumber evidence="1">2.7.11.1</ecNumber>
    </recommendedName>
</protein>
<proteinExistence type="predicted"/>
<evidence type="ECO:0000256" key="6">
    <source>
        <dbReference type="ARBA" id="ARBA00022840"/>
    </source>
</evidence>
<dbReference type="AlphaFoldDB" id="F8PF14"/>
<dbReference type="PANTHER" id="PTHR24356:SF1">
    <property type="entry name" value="SERINE_THREONINE-PROTEIN KINASE GREATWALL"/>
    <property type="match status" value="1"/>
</dbReference>
<comment type="catalytic activity">
    <reaction evidence="8">
        <text>L-seryl-[protein] + ATP = O-phospho-L-seryl-[protein] + ADP + H(+)</text>
        <dbReference type="Rhea" id="RHEA:17989"/>
        <dbReference type="Rhea" id="RHEA-COMP:9863"/>
        <dbReference type="Rhea" id="RHEA-COMP:11604"/>
        <dbReference type="ChEBI" id="CHEBI:15378"/>
        <dbReference type="ChEBI" id="CHEBI:29999"/>
        <dbReference type="ChEBI" id="CHEBI:30616"/>
        <dbReference type="ChEBI" id="CHEBI:83421"/>
        <dbReference type="ChEBI" id="CHEBI:456216"/>
        <dbReference type="EC" id="2.7.11.1"/>
    </reaction>
</comment>
<dbReference type="EMBL" id="GL945474">
    <property type="protein sequence ID" value="EGO04687.1"/>
    <property type="molecule type" value="Genomic_DNA"/>
</dbReference>
<dbReference type="GO" id="GO:0005737">
    <property type="term" value="C:cytoplasm"/>
    <property type="evidence" value="ECO:0007669"/>
    <property type="project" value="TreeGrafter"/>
</dbReference>
<dbReference type="InParanoid" id="F8PF14"/>
<keyword evidence="3" id="KW-0808">Transferase</keyword>
<organism evidence="12">
    <name type="scientific">Serpula lacrymans var. lacrymans (strain S7.3)</name>
    <name type="common">Dry rot fungus</name>
    <dbReference type="NCBI Taxonomy" id="936435"/>
    <lineage>
        <taxon>Eukaryota</taxon>
        <taxon>Fungi</taxon>
        <taxon>Dikarya</taxon>
        <taxon>Basidiomycota</taxon>
        <taxon>Agaricomycotina</taxon>
        <taxon>Agaricomycetes</taxon>
        <taxon>Agaricomycetidae</taxon>
        <taxon>Boletales</taxon>
        <taxon>Coniophorineae</taxon>
        <taxon>Serpulaceae</taxon>
        <taxon>Serpula</taxon>
    </lineage>
</organism>
<evidence type="ECO:0000256" key="4">
    <source>
        <dbReference type="ARBA" id="ARBA00022741"/>
    </source>
</evidence>
<evidence type="ECO:0000256" key="8">
    <source>
        <dbReference type="ARBA" id="ARBA00048679"/>
    </source>
</evidence>
<dbReference type="GO" id="GO:0035556">
    <property type="term" value="P:intracellular signal transduction"/>
    <property type="evidence" value="ECO:0007669"/>
    <property type="project" value="TreeGrafter"/>
</dbReference>
<dbReference type="GO" id="GO:0004674">
    <property type="term" value="F:protein serine/threonine kinase activity"/>
    <property type="evidence" value="ECO:0007669"/>
    <property type="project" value="UniProtKB-KW"/>
</dbReference>
<dbReference type="InterPro" id="IPR000719">
    <property type="entry name" value="Prot_kinase_dom"/>
</dbReference>
<feature type="region of interest" description="Disordered" evidence="9">
    <location>
        <begin position="566"/>
        <end position="593"/>
    </location>
</feature>
<feature type="compositionally biased region" description="Acidic residues" evidence="9">
    <location>
        <begin position="235"/>
        <end position="245"/>
    </location>
</feature>
<feature type="region of interest" description="Disordered" evidence="9">
    <location>
        <begin position="231"/>
        <end position="299"/>
    </location>
</feature>
<dbReference type="eggNOG" id="KOG0606">
    <property type="taxonomic scope" value="Eukaryota"/>
</dbReference>
<dbReference type="Proteomes" id="UP000008063">
    <property type="component" value="Unassembled WGS sequence"/>
</dbReference>
<dbReference type="SUPFAM" id="SSF56112">
    <property type="entry name" value="Protein kinase-like (PK-like)"/>
    <property type="match status" value="1"/>
</dbReference>
<dbReference type="STRING" id="936435.F8PF14"/>
<dbReference type="GO" id="GO:0005634">
    <property type="term" value="C:nucleus"/>
    <property type="evidence" value="ECO:0007669"/>
    <property type="project" value="TreeGrafter"/>
</dbReference>
<gene>
    <name evidence="11" type="ORF">SERLA73DRAFT_149096</name>
</gene>